<sequence length="251" mass="28528">MNAKPDKKMSDKLEIEISNGVKDLDILKDRDLSEIRDLMLIFFKPISLKFLKSFKNIERLTLAGSIKDFSPVSECLGLKELQISGGSLENLDFIKNLSIKSLTIDTFKSKTKEFTIPNLNSLERLVITEVPCIVDLSFLREFKGLQSLMLFHLKSKNLFDLSKLTNLKDISLISMNYLIGLSELKNARSVEQLCITNQRFGASKPKMNVKSELLKILPSLVNLKSVTLDDKTSSNFIMTYRIEEIKNVLNT</sequence>
<evidence type="ECO:0000313" key="1">
    <source>
        <dbReference type="EMBL" id="EEI89608.1"/>
    </source>
</evidence>
<evidence type="ECO:0008006" key="3">
    <source>
        <dbReference type="Google" id="ProtNLM"/>
    </source>
</evidence>
<dbReference type="Gene3D" id="3.80.10.10">
    <property type="entry name" value="Ribonuclease Inhibitor"/>
    <property type="match status" value="1"/>
</dbReference>
<gene>
    <name evidence="1" type="ORF">HMPREF0765_4755</name>
</gene>
<reference evidence="1 2" key="1">
    <citation type="submission" date="2009-01" db="EMBL/GenBank/DDBJ databases">
        <authorList>
            <person name="Qin X."/>
            <person name="Bachman B."/>
            <person name="Battles P."/>
            <person name="Bell A."/>
            <person name="Bess C."/>
            <person name="Bickham C."/>
            <person name="Chaboub L."/>
            <person name="Chen D."/>
            <person name="Coyle M."/>
            <person name="Deiros D.R."/>
            <person name="Dinh H."/>
            <person name="Forbes L."/>
            <person name="Fowler G."/>
            <person name="Francisco L."/>
            <person name="Fu Q."/>
            <person name="Gubbala S."/>
            <person name="Hale W."/>
            <person name="Han Y."/>
            <person name="Hemphill L."/>
            <person name="Highlander S.K."/>
            <person name="Hirani K."/>
            <person name="Hogues M."/>
            <person name="Jackson L."/>
            <person name="Jakkamsetti A."/>
            <person name="Javaid M."/>
            <person name="Jiang H."/>
            <person name="Korchina V."/>
            <person name="Kovar C."/>
            <person name="Lara F."/>
            <person name="Lee S."/>
            <person name="Mata R."/>
            <person name="Mathew T."/>
            <person name="Moen C."/>
            <person name="Morales K."/>
            <person name="Munidasa M."/>
            <person name="Nazareth L."/>
            <person name="Ngo R."/>
            <person name="Nguyen L."/>
            <person name="Okwuonu G."/>
            <person name="Ongeri F."/>
            <person name="Patil S."/>
            <person name="Petrosino J."/>
            <person name="Pham C."/>
            <person name="Pham P."/>
            <person name="Pu L.-L."/>
            <person name="Puazo M."/>
            <person name="Raj R."/>
            <person name="Reid J."/>
            <person name="Rouhana J."/>
            <person name="Saada N."/>
            <person name="Shang Y."/>
            <person name="Simmons D."/>
            <person name="Thornton R."/>
            <person name="Warren J."/>
            <person name="Weissenberger G."/>
            <person name="Zhang J."/>
            <person name="Zhang L."/>
            <person name="Zhou C."/>
            <person name="Zhu D."/>
            <person name="Muzny D."/>
            <person name="Worley K."/>
            <person name="Gibbs R."/>
        </authorList>
    </citation>
    <scope>NUCLEOTIDE SEQUENCE [LARGE SCALE GENOMIC DNA]</scope>
    <source>
        <strain evidence="1 2">ATCC 33300</strain>
    </source>
</reference>
<protein>
    <recommendedName>
        <fullName evidence="3">Leucine Rich Repeat protein</fullName>
    </recommendedName>
</protein>
<organism evidence="1 2">
    <name type="scientific">Sphingobacterium spiritivorum ATCC 33300</name>
    <dbReference type="NCBI Taxonomy" id="525372"/>
    <lineage>
        <taxon>Bacteria</taxon>
        <taxon>Pseudomonadati</taxon>
        <taxon>Bacteroidota</taxon>
        <taxon>Sphingobacteriia</taxon>
        <taxon>Sphingobacteriales</taxon>
        <taxon>Sphingobacteriaceae</taxon>
        <taxon>Sphingobacterium</taxon>
    </lineage>
</organism>
<dbReference type="AlphaFoldDB" id="C2G599"/>
<name>C2G599_SPHSI</name>
<comment type="caution">
    <text evidence="1">The sequence shown here is derived from an EMBL/GenBank/DDBJ whole genome shotgun (WGS) entry which is preliminary data.</text>
</comment>
<dbReference type="SUPFAM" id="SSF52058">
    <property type="entry name" value="L domain-like"/>
    <property type="match status" value="1"/>
</dbReference>
<dbReference type="RefSeq" id="WP_003005009.1">
    <property type="nucleotide sequence ID" value="NZ_GG668630.1"/>
</dbReference>
<dbReference type="Proteomes" id="UP000006241">
    <property type="component" value="Unassembled WGS sequence"/>
</dbReference>
<evidence type="ECO:0000313" key="2">
    <source>
        <dbReference type="Proteomes" id="UP000006241"/>
    </source>
</evidence>
<dbReference type="EMBL" id="ACHB01000101">
    <property type="protein sequence ID" value="EEI89608.1"/>
    <property type="molecule type" value="Genomic_DNA"/>
</dbReference>
<proteinExistence type="predicted"/>
<dbReference type="HOGENOM" id="CLU_1106567_0_0_10"/>
<dbReference type="InterPro" id="IPR032675">
    <property type="entry name" value="LRR_dom_sf"/>
</dbReference>
<accession>C2G599</accession>